<dbReference type="GO" id="GO:0016616">
    <property type="term" value="F:oxidoreductase activity, acting on the CH-OH group of donors, NAD or NADP as acceptor"/>
    <property type="evidence" value="ECO:0007669"/>
    <property type="project" value="TreeGrafter"/>
</dbReference>
<gene>
    <name evidence="4" type="ORF">A6768_11845</name>
</gene>
<evidence type="ECO:0000256" key="2">
    <source>
        <dbReference type="ARBA" id="ARBA00023002"/>
    </source>
</evidence>
<dbReference type="InterPro" id="IPR002347">
    <property type="entry name" value="SDR_fam"/>
</dbReference>
<dbReference type="AlphaFoldDB" id="A0A291MZV5"/>
<sequence>MTMPTPPLDLTGKIAWVTGAASGIGREAALTLARYGATVIAGDLDINGARATAETCGGEALALAHDVSQEAAWAACAQVVGERFGRLDVLVNNAGIMMSRPFSEAPVEMLRRQNRINVESVYIGMQTAEPLMKAAIAKGAGGASIVNVASIYGKVAGAQFAAYSATKGAVRALSKAVAYEWAASGIRVNCVLPGPVQTNLGADWEPPVDADGRPIDPAAALAAWASLIPMKRLGVAGDIAPMIAFLASDAAAFVTGAEFIADGGYTAA</sequence>
<keyword evidence="2" id="KW-0560">Oxidoreductase</keyword>
<dbReference type="PANTHER" id="PTHR42760">
    <property type="entry name" value="SHORT-CHAIN DEHYDROGENASES/REDUCTASES FAMILY MEMBER"/>
    <property type="match status" value="1"/>
</dbReference>
<dbReference type="InterPro" id="IPR036291">
    <property type="entry name" value="NAD(P)-bd_dom_sf"/>
</dbReference>
<dbReference type="PROSITE" id="PS00061">
    <property type="entry name" value="ADH_SHORT"/>
    <property type="match status" value="1"/>
</dbReference>
<dbReference type="EMBL" id="CP023741">
    <property type="protein sequence ID" value="ATI80616.1"/>
    <property type="molecule type" value="Genomic_DNA"/>
</dbReference>
<evidence type="ECO:0000313" key="5">
    <source>
        <dbReference type="Proteomes" id="UP000219422"/>
    </source>
</evidence>
<comment type="catalytic activity">
    <reaction evidence="3">
        <text>2,5-dichlorocyclohexa-2,5-dien-1,4-diol + NAD(+) = 2,5-dichlorohydroquinone + NADH + H(+)</text>
        <dbReference type="Rhea" id="RHEA:15741"/>
        <dbReference type="ChEBI" id="CHEBI:15378"/>
        <dbReference type="ChEBI" id="CHEBI:27545"/>
        <dbReference type="ChEBI" id="CHEBI:28975"/>
        <dbReference type="ChEBI" id="CHEBI:57540"/>
        <dbReference type="ChEBI" id="CHEBI:57945"/>
    </reaction>
</comment>
<evidence type="ECO:0000313" key="4">
    <source>
        <dbReference type="EMBL" id="ATI80616.1"/>
    </source>
</evidence>
<proteinExistence type="inferred from homology"/>
<dbReference type="PRINTS" id="PR00081">
    <property type="entry name" value="GDHRDH"/>
</dbReference>
<dbReference type="FunFam" id="3.40.50.720:FF:000084">
    <property type="entry name" value="Short-chain dehydrogenase reductase"/>
    <property type="match status" value="1"/>
</dbReference>
<name>A0A291MZV5_SPHYA</name>
<protein>
    <submittedName>
        <fullName evidence="4">Cyclopentanol dehydrogenase</fullName>
    </submittedName>
</protein>
<comment type="similarity">
    <text evidence="1">Belongs to the short-chain dehydrogenases/reductases (SDR) family.</text>
</comment>
<evidence type="ECO:0000256" key="1">
    <source>
        <dbReference type="ARBA" id="ARBA00006484"/>
    </source>
</evidence>
<accession>A0A291MZV5</accession>
<evidence type="ECO:0000256" key="3">
    <source>
        <dbReference type="ARBA" id="ARBA00051383"/>
    </source>
</evidence>
<dbReference type="Pfam" id="PF13561">
    <property type="entry name" value="adh_short_C2"/>
    <property type="match status" value="1"/>
</dbReference>
<dbReference type="Proteomes" id="UP000219422">
    <property type="component" value="Chromosome"/>
</dbReference>
<dbReference type="PANTHER" id="PTHR42760:SF115">
    <property type="entry name" value="3-OXOACYL-[ACYL-CARRIER-PROTEIN] REDUCTASE FABG"/>
    <property type="match status" value="1"/>
</dbReference>
<dbReference type="SUPFAM" id="SSF51735">
    <property type="entry name" value="NAD(P)-binding Rossmann-fold domains"/>
    <property type="match status" value="1"/>
</dbReference>
<dbReference type="InterPro" id="IPR020904">
    <property type="entry name" value="Sc_DH/Rdtase_CS"/>
</dbReference>
<dbReference type="Gene3D" id="3.40.50.720">
    <property type="entry name" value="NAD(P)-binding Rossmann-like Domain"/>
    <property type="match status" value="1"/>
</dbReference>
<reference evidence="4 5" key="1">
    <citation type="submission" date="2017-10" db="EMBL/GenBank/DDBJ databases">
        <title>Sphingobium yanoikuyae S72.</title>
        <authorList>
            <person name="Sanchez E."/>
            <person name="Bustos P."/>
            <person name="Mendoza P."/>
            <person name="Guo X."/>
            <person name="Mendoza A."/>
        </authorList>
    </citation>
    <scope>NUCLEOTIDE SEQUENCE [LARGE SCALE GENOMIC DNA]</scope>
    <source>
        <strain evidence="4 5">S72</strain>
    </source>
</reference>
<organism evidence="4 5">
    <name type="scientific">Sphingobium yanoikuyae</name>
    <name type="common">Sphingomonas yanoikuyae</name>
    <dbReference type="NCBI Taxonomy" id="13690"/>
    <lineage>
        <taxon>Bacteria</taxon>
        <taxon>Pseudomonadati</taxon>
        <taxon>Pseudomonadota</taxon>
        <taxon>Alphaproteobacteria</taxon>
        <taxon>Sphingomonadales</taxon>
        <taxon>Sphingomonadaceae</taxon>
        <taxon>Sphingobium</taxon>
    </lineage>
</organism>
<dbReference type="PRINTS" id="PR00080">
    <property type="entry name" value="SDRFAMILY"/>
</dbReference>
<dbReference type="KEGG" id="sya:A6768_11845"/>